<comment type="caution">
    <text evidence="8">The sequence shown here is derived from an EMBL/GenBank/DDBJ whole genome shotgun (WGS) entry which is preliminary data.</text>
</comment>
<feature type="transmembrane region" description="Helical" evidence="6">
    <location>
        <begin position="188"/>
        <end position="211"/>
    </location>
</feature>
<keyword evidence="4" id="KW-0808">Transferase</keyword>
<sequence>MTKRRLLGNTVFTWFTVTIIVLGVITVNAYLAVKTTRDLAKVQQSLTNTGNVILVLDELNIMILAAESSQRGYLLTEIEEYLAPYTNAVKKLAEQIEKVRLVKVEIVGQKDLIDQLIHKTELKMNELEKTVLLAQADRERSAIRLVKGGEGHELTKELNQLFTQIIDNELTYRDFLYSKLNRAEKESVFTFFTSAITSALLLLGLIVLARLNLVSDEKFRNSLEKQNEILARKVNERTEKLTIYADELARSNRELEDFAFVASHDLQEPLRKIRAFGDRLQSDYSEKLGDKGADYLNRMKNAAERMSNLISDLLEFSRVSTRGKDFVDVDLAEVITDLKSDLEIAIEESKAELIIADLPTIKADSSQMNQLFLNLLSNAIKFRKTDVQLQIELQYHMQEAAKLKGNSDVDMHVFTLSDNGVGFENEFAEKIFVPFQRLHGRNEYKGTGIGLAVCRRIVERHGGSIMATSELGEGSKFVIKLPVDAVLNKI</sequence>
<dbReference type="Pfam" id="PF02518">
    <property type="entry name" value="HATPase_c"/>
    <property type="match status" value="1"/>
</dbReference>
<accession>K6YT14</accession>
<keyword evidence="6" id="KW-1133">Transmembrane helix</keyword>
<dbReference type="Proteomes" id="UP000006334">
    <property type="component" value="Unassembled WGS sequence"/>
</dbReference>
<dbReference type="PRINTS" id="PR00344">
    <property type="entry name" value="BCTRLSENSOR"/>
</dbReference>
<dbReference type="SMART" id="SM00388">
    <property type="entry name" value="HisKA"/>
    <property type="match status" value="1"/>
</dbReference>
<dbReference type="InterPro" id="IPR052162">
    <property type="entry name" value="Sensor_kinase/Photoreceptor"/>
</dbReference>
<dbReference type="SMART" id="SM00387">
    <property type="entry name" value="HATPase_c"/>
    <property type="match status" value="1"/>
</dbReference>
<protein>
    <recommendedName>
        <fullName evidence="2">histidine kinase</fullName>
        <ecNumber evidence="2">2.7.13.3</ecNumber>
    </recommendedName>
</protein>
<dbReference type="EMBL" id="BAEN01000037">
    <property type="protein sequence ID" value="GAC14440.1"/>
    <property type="molecule type" value="Genomic_DNA"/>
</dbReference>
<reference evidence="8 9" key="1">
    <citation type="journal article" date="2017" name="Antonie Van Leeuwenhoek">
        <title>Rhizobium rhizosphaerae sp. nov., a novel species isolated from rice rhizosphere.</title>
        <authorList>
            <person name="Zhao J.J."/>
            <person name="Zhang J."/>
            <person name="Zhang R.J."/>
            <person name="Zhang C.W."/>
            <person name="Yin H.Q."/>
            <person name="Zhang X.X."/>
        </authorList>
    </citation>
    <scope>NUCLEOTIDE SEQUENCE [LARGE SCALE GENOMIC DNA]</scope>
    <source>
        <strain evidence="8 9">E3</strain>
    </source>
</reference>
<dbReference type="Gene3D" id="1.10.287.130">
    <property type="match status" value="1"/>
</dbReference>
<dbReference type="SUPFAM" id="SSF47384">
    <property type="entry name" value="Homodimeric domain of signal transducing histidine kinase"/>
    <property type="match status" value="1"/>
</dbReference>
<dbReference type="InterPro" id="IPR003594">
    <property type="entry name" value="HATPase_dom"/>
</dbReference>
<keyword evidence="5" id="KW-0418">Kinase</keyword>
<feature type="domain" description="Histidine kinase" evidence="7">
    <location>
        <begin position="261"/>
        <end position="485"/>
    </location>
</feature>
<evidence type="ECO:0000256" key="5">
    <source>
        <dbReference type="ARBA" id="ARBA00022777"/>
    </source>
</evidence>
<dbReference type="CDD" id="cd00082">
    <property type="entry name" value="HisKA"/>
    <property type="match status" value="1"/>
</dbReference>
<dbReference type="EC" id="2.7.13.3" evidence="2"/>
<dbReference type="GO" id="GO:0000155">
    <property type="term" value="F:phosphorelay sensor kinase activity"/>
    <property type="evidence" value="ECO:0007669"/>
    <property type="project" value="InterPro"/>
</dbReference>
<feature type="transmembrane region" description="Helical" evidence="6">
    <location>
        <begin position="12"/>
        <end position="33"/>
    </location>
</feature>
<comment type="catalytic activity">
    <reaction evidence="1">
        <text>ATP + protein L-histidine = ADP + protein N-phospho-L-histidine.</text>
        <dbReference type="EC" id="2.7.13.3"/>
    </reaction>
</comment>
<gene>
    <name evidence="8" type="ORF">GLIP_1811</name>
</gene>
<dbReference type="GO" id="GO:0005886">
    <property type="term" value="C:plasma membrane"/>
    <property type="evidence" value="ECO:0007669"/>
    <property type="project" value="UniProtKB-ARBA"/>
</dbReference>
<dbReference type="eggNOG" id="COG5278">
    <property type="taxonomic scope" value="Bacteria"/>
</dbReference>
<dbReference type="eggNOG" id="COG4251">
    <property type="taxonomic scope" value="Bacteria"/>
</dbReference>
<dbReference type="InterPro" id="IPR007891">
    <property type="entry name" value="CHASE3"/>
</dbReference>
<dbReference type="PANTHER" id="PTHR43304">
    <property type="entry name" value="PHYTOCHROME-LIKE PROTEIN CPH1"/>
    <property type="match status" value="1"/>
</dbReference>
<keyword evidence="3" id="KW-0597">Phosphoprotein</keyword>
<dbReference type="InterPro" id="IPR004358">
    <property type="entry name" value="Sig_transdc_His_kin-like_C"/>
</dbReference>
<dbReference type="SUPFAM" id="SSF55874">
    <property type="entry name" value="ATPase domain of HSP90 chaperone/DNA topoisomerase II/histidine kinase"/>
    <property type="match status" value="1"/>
</dbReference>
<dbReference type="PANTHER" id="PTHR43304:SF1">
    <property type="entry name" value="PAC DOMAIN-CONTAINING PROTEIN"/>
    <property type="match status" value="1"/>
</dbReference>
<dbReference type="PROSITE" id="PS50109">
    <property type="entry name" value="HIS_KIN"/>
    <property type="match status" value="1"/>
</dbReference>
<dbReference type="STRING" id="1127673.GLIP_1811"/>
<evidence type="ECO:0000313" key="9">
    <source>
        <dbReference type="Proteomes" id="UP000006334"/>
    </source>
</evidence>
<dbReference type="Gene3D" id="3.30.565.10">
    <property type="entry name" value="Histidine kinase-like ATPase, C-terminal domain"/>
    <property type="match status" value="1"/>
</dbReference>
<dbReference type="AlphaFoldDB" id="K6YT14"/>
<name>K6YT14_9ALTE</name>
<evidence type="ECO:0000256" key="6">
    <source>
        <dbReference type="SAM" id="Phobius"/>
    </source>
</evidence>
<evidence type="ECO:0000256" key="1">
    <source>
        <dbReference type="ARBA" id="ARBA00000085"/>
    </source>
</evidence>
<evidence type="ECO:0000259" key="7">
    <source>
        <dbReference type="PROSITE" id="PS50109"/>
    </source>
</evidence>
<dbReference type="FunFam" id="3.30.565.10:FF:000006">
    <property type="entry name" value="Sensor histidine kinase WalK"/>
    <property type="match status" value="1"/>
</dbReference>
<dbReference type="InterPro" id="IPR003661">
    <property type="entry name" value="HisK_dim/P_dom"/>
</dbReference>
<dbReference type="Pfam" id="PF00512">
    <property type="entry name" value="HisKA"/>
    <property type="match status" value="1"/>
</dbReference>
<evidence type="ECO:0000256" key="4">
    <source>
        <dbReference type="ARBA" id="ARBA00022679"/>
    </source>
</evidence>
<dbReference type="CDD" id="cd19410">
    <property type="entry name" value="HK9-like_sensor"/>
    <property type="match status" value="1"/>
</dbReference>
<dbReference type="OrthoDB" id="9808408at2"/>
<keyword evidence="6" id="KW-0472">Membrane</keyword>
<dbReference type="InterPro" id="IPR036097">
    <property type="entry name" value="HisK_dim/P_sf"/>
</dbReference>
<dbReference type="InterPro" id="IPR005467">
    <property type="entry name" value="His_kinase_dom"/>
</dbReference>
<evidence type="ECO:0000256" key="3">
    <source>
        <dbReference type="ARBA" id="ARBA00022553"/>
    </source>
</evidence>
<evidence type="ECO:0000313" key="8">
    <source>
        <dbReference type="EMBL" id="GAC14440.1"/>
    </source>
</evidence>
<dbReference type="Pfam" id="PF05227">
    <property type="entry name" value="CHASE3"/>
    <property type="match status" value="1"/>
</dbReference>
<organism evidence="8 9">
    <name type="scientific">Aliiglaciecola lipolytica E3</name>
    <dbReference type="NCBI Taxonomy" id="1127673"/>
    <lineage>
        <taxon>Bacteria</taxon>
        <taxon>Pseudomonadati</taxon>
        <taxon>Pseudomonadota</taxon>
        <taxon>Gammaproteobacteria</taxon>
        <taxon>Alteromonadales</taxon>
        <taxon>Alteromonadaceae</taxon>
        <taxon>Aliiglaciecola</taxon>
    </lineage>
</organism>
<keyword evidence="6" id="KW-0812">Transmembrane</keyword>
<evidence type="ECO:0000256" key="2">
    <source>
        <dbReference type="ARBA" id="ARBA00012438"/>
    </source>
</evidence>
<dbReference type="InterPro" id="IPR036890">
    <property type="entry name" value="HATPase_C_sf"/>
</dbReference>
<proteinExistence type="predicted"/>
<keyword evidence="9" id="KW-1185">Reference proteome</keyword>
<dbReference type="RefSeq" id="WP_008844256.1">
    <property type="nucleotide sequence ID" value="NZ_BAEN01000037.1"/>
</dbReference>